<keyword evidence="11" id="KW-0539">Nucleus</keyword>
<keyword evidence="7" id="KW-0931">ER-Golgi transport</keyword>
<evidence type="ECO:0000256" key="4">
    <source>
        <dbReference type="ARBA" id="ARBA00006218"/>
    </source>
</evidence>
<evidence type="ECO:0000256" key="7">
    <source>
        <dbReference type="ARBA" id="ARBA00022892"/>
    </source>
</evidence>
<evidence type="ECO:0000256" key="3">
    <source>
        <dbReference type="ARBA" id="ARBA00004555"/>
    </source>
</evidence>
<dbReference type="GO" id="GO:0030008">
    <property type="term" value="C:TRAPP complex"/>
    <property type="evidence" value="ECO:0007669"/>
    <property type="project" value="InterPro"/>
</dbReference>
<dbReference type="FunFam" id="3.30.1380.20:FF:000002">
    <property type="entry name" value="Trafficking protein particle complex subunit"/>
    <property type="match status" value="1"/>
</dbReference>
<dbReference type="GO" id="GO:0005794">
    <property type="term" value="C:Golgi apparatus"/>
    <property type="evidence" value="ECO:0007669"/>
    <property type="project" value="UniProtKB-SubCell"/>
</dbReference>
<dbReference type="PANTHER" id="PTHR20902">
    <property type="entry name" value="41-2 PROTEIN ANTIGEN-RELATED"/>
    <property type="match status" value="1"/>
</dbReference>
<dbReference type="InterPro" id="IPR007194">
    <property type="entry name" value="TRAPP_component"/>
</dbReference>
<feature type="domain" description="BHLH" evidence="13">
    <location>
        <begin position="249"/>
        <end position="323"/>
    </location>
</feature>
<evidence type="ECO:0000313" key="14">
    <source>
        <dbReference type="EMBL" id="CAG7879905.1"/>
    </source>
</evidence>
<dbReference type="Proteomes" id="UP000694005">
    <property type="component" value="Chromosome A03"/>
</dbReference>
<dbReference type="InterPro" id="IPR011598">
    <property type="entry name" value="bHLH_dom"/>
</dbReference>
<protein>
    <recommendedName>
        <fullName evidence="13">BHLH domain-containing protein</fullName>
    </recommendedName>
</protein>
<dbReference type="SMART" id="SM00353">
    <property type="entry name" value="HLH"/>
    <property type="match status" value="1"/>
</dbReference>
<dbReference type="InterPro" id="IPR024096">
    <property type="entry name" value="NO_sig/Golgi_transp_ligand-bd"/>
</dbReference>
<name>A0A8D9GFZ2_BRACM</name>
<feature type="region of interest" description="Disordered" evidence="12">
    <location>
        <begin position="185"/>
        <end position="228"/>
    </location>
</feature>
<dbReference type="CDD" id="cd14943">
    <property type="entry name" value="TRAPPC5_Trs31"/>
    <property type="match status" value="1"/>
</dbReference>
<evidence type="ECO:0000256" key="1">
    <source>
        <dbReference type="ARBA" id="ARBA00004123"/>
    </source>
</evidence>
<dbReference type="GO" id="GO:0005783">
    <property type="term" value="C:endoplasmic reticulum"/>
    <property type="evidence" value="ECO:0007669"/>
    <property type="project" value="UniProtKB-SubCell"/>
</dbReference>
<feature type="compositionally biased region" description="Polar residues" evidence="12">
    <location>
        <begin position="192"/>
        <end position="211"/>
    </location>
</feature>
<dbReference type="PANTHER" id="PTHR20902:SF0">
    <property type="entry name" value="TRAFFICKING PROTEIN PARTICLE COMPLEX SUBUNIT 5"/>
    <property type="match status" value="1"/>
</dbReference>
<sequence>MIGVGKMKQYSNVLDKPLSKGKQEVSLSAFAFLFSELVQYNQTQVDNIAELERRLEDAGYAVGSRVLELLCNREKGNRRETRLLGILSFVHSTVWKVLFGKVADSLEKGTEHEDEYMISEKELLVNRFISIPKDMGTFNCGAFVAGIVKGVLDNAGFPAVVTAHFVPIEGQQRPRTTILIKFADEESGGPTTGSQDGLQHAQGTVSTTTSPPVARQKPRVRARRGQATDPHSIAERVASYSLYLHLLTVCVSDCFVLWQLRRERIAERMKSLQELVPNTNKVLNTFMILLFVLIFIITKLVDDVMQTDKASMLDEIIEYVRFLQLQVKVLSMSRLGAARANGPRLNGLTSEVGGRLNALSVPSNGVVNGNGNATGSSNESLRTTEQRVAKLMEEDMGSAMQYLQGKGLCLMPIALATAMSSSSAHSRGALFNPVVATEEANVVVAAAPEASSPMDDVSASNKA</sequence>
<dbReference type="Gene3D" id="3.30.1380.20">
    <property type="entry name" value="Trafficking protein particle complex subunit 3"/>
    <property type="match status" value="1"/>
</dbReference>
<evidence type="ECO:0000256" key="6">
    <source>
        <dbReference type="ARBA" id="ARBA00022824"/>
    </source>
</evidence>
<dbReference type="GO" id="GO:0048193">
    <property type="term" value="P:Golgi vesicle transport"/>
    <property type="evidence" value="ECO:0007669"/>
    <property type="project" value="InterPro"/>
</dbReference>
<dbReference type="GO" id="GO:0046983">
    <property type="term" value="F:protein dimerization activity"/>
    <property type="evidence" value="ECO:0007669"/>
    <property type="project" value="InterPro"/>
</dbReference>
<comment type="subcellular location">
    <subcellularLocation>
        <location evidence="2">Endoplasmic reticulum</location>
    </subcellularLocation>
    <subcellularLocation>
        <location evidence="3">Golgi apparatus</location>
    </subcellularLocation>
    <subcellularLocation>
        <location evidence="1">Nucleus</location>
    </subcellularLocation>
</comment>
<evidence type="ECO:0000256" key="10">
    <source>
        <dbReference type="ARBA" id="ARBA00023163"/>
    </source>
</evidence>
<evidence type="ECO:0000313" key="15">
    <source>
        <dbReference type="Proteomes" id="UP000694005"/>
    </source>
</evidence>
<organism evidence="14 15">
    <name type="scientific">Brassica campestris</name>
    <name type="common">Field mustard</name>
    <dbReference type="NCBI Taxonomy" id="3711"/>
    <lineage>
        <taxon>Eukaryota</taxon>
        <taxon>Viridiplantae</taxon>
        <taxon>Streptophyta</taxon>
        <taxon>Embryophyta</taxon>
        <taxon>Tracheophyta</taxon>
        <taxon>Spermatophyta</taxon>
        <taxon>Magnoliopsida</taxon>
        <taxon>eudicotyledons</taxon>
        <taxon>Gunneridae</taxon>
        <taxon>Pentapetalae</taxon>
        <taxon>rosids</taxon>
        <taxon>malvids</taxon>
        <taxon>Brassicales</taxon>
        <taxon>Brassicaceae</taxon>
        <taxon>Brassiceae</taxon>
        <taxon>Brassica</taxon>
    </lineage>
</organism>
<dbReference type="Pfam" id="PF04051">
    <property type="entry name" value="TRAPP"/>
    <property type="match status" value="1"/>
</dbReference>
<dbReference type="SUPFAM" id="SSF47459">
    <property type="entry name" value="HLH, helix-loop-helix DNA-binding domain"/>
    <property type="match status" value="1"/>
</dbReference>
<comment type="similarity">
    <text evidence="4">Belongs to the TRAPP small subunits family. BET3 subfamily.</text>
</comment>
<evidence type="ECO:0000256" key="11">
    <source>
        <dbReference type="ARBA" id="ARBA00023242"/>
    </source>
</evidence>
<evidence type="ECO:0000256" key="9">
    <source>
        <dbReference type="ARBA" id="ARBA00023034"/>
    </source>
</evidence>
<evidence type="ECO:0000256" key="8">
    <source>
        <dbReference type="ARBA" id="ARBA00023015"/>
    </source>
</evidence>
<dbReference type="InterPro" id="IPR036638">
    <property type="entry name" value="HLH_DNA-bd_sf"/>
</dbReference>
<keyword evidence="8" id="KW-0805">Transcription regulation</keyword>
<evidence type="ECO:0000259" key="13">
    <source>
        <dbReference type="PROSITE" id="PS50888"/>
    </source>
</evidence>
<evidence type="ECO:0000256" key="5">
    <source>
        <dbReference type="ARBA" id="ARBA00022448"/>
    </source>
</evidence>
<keyword evidence="5" id="KW-0813">Transport</keyword>
<evidence type="ECO:0000256" key="2">
    <source>
        <dbReference type="ARBA" id="ARBA00004240"/>
    </source>
</evidence>
<keyword evidence="6" id="KW-0256">Endoplasmic reticulum</keyword>
<dbReference type="EMBL" id="LS974619">
    <property type="protein sequence ID" value="CAG7879905.1"/>
    <property type="molecule type" value="Genomic_DNA"/>
</dbReference>
<gene>
    <name evidence="14" type="ORF">BRAPAZ1V2_A03P12480.2</name>
</gene>
<dbReference type="AlphaFoldDB" id="A0A8D9GFZ2"/>
<reference evidence="14 15" key="1">
    <citation type="submission" date="2021-07" db="EMBL/GenBank/DDBJ databases">
        <authorList>
            <consortium name="Genoscope - CEA"/>
            <person name="William W."/>
        </authorList>
    </citation>
    <scope>NUCLEOTIDE SEQUENCE [LARGE SCALE GENOMIC DNA]</scope>
</reference>
<keyword evidence="10" id="KW-0804">Transcription</keyword>
<accession>A0A8D9GFZ2</accession>
<proteinExistence type="inferred from homology"/>
<dbReference type="Gramene" id="A03p12480.2_BraZ1">
    <property type="protein sequence ID" value="A03p12480.2_BraZ1.CDS"/>
    <property type="gene ID" value="A03g12480.2_BraZ1"/>
</dbReference>
<keyword evidence="9" id="KW-0333">Golgi apparatus</keyword>
<dbReference type="InterPro" id="IPR016696">
    <property type="entry name" value="TRAPP-I_su5"/>
</dbReference>
<dbReference type="GO" id="GO:0005634">
    <property type="term" value="C:nucleus"/>
    <property type="evidence" value="ECO:0007669"/>
    <property type="project" value="UniProtKB-SubCell"/>
</dbReference>
<dbReference type="Gene3D" id="4.10.280.10">
    <property type="entry name" value="Helix-loop-helix DNA-binding domain"/>
    <property type="match status" value="1"/>
</dbReference>
<evidence type="ECO:0000256" key="12">
    <source>
        <dbReference type="SAM" id="MobiDB-lite"/>
    </source>
</evidence>
<dbReference type="PROSITE" id="PS50888">
    <property type="entry name" value="BHLH"/>
    <property type="match status" value="1"/>
</dbReference>
<dbReference type="SUPFAM" id="SSF111126">
    <property type="entry name" value="Ligand-binding domain in the NO signalling and Golgi transport"/>
    <property type="match status" value="1"/>
</dbReference>